<reference evidence="1 2" key="1">
    <citation type="submission" date="2010-03" db="EMBL/GenBank/DDBJ databases">
        <title>The genome sequence of Alistipes shahii WAL 8301.</title>
        <authorList>
            <consortium name="metaHIT consortium -- http://www.metahit.eu/"/>
            <person name="Pajon A."/>
            <person name="Turner K."/>
            <person name="Parkhill J."/>
        </authorList>
    </citation>
    <scope>NUCLEOTIDE SEQUENCE [LARGE SCALE GENOMIC DNA]</scope>
    <source>
        <strain evidence="1 2">WAL 8301</strain>
    </source>
</reference>
<dbReference type="KEGG" id="ash:AL1_00960"/>
<reference evidence="1 2" key="2">
    <citation type="submission" date="2010-03" db="EMBL/GenBank/DDBJ databases">
        <authorList>
            <person name="Pajon A."/>
        </authorList>
    </citation>
    <scope>NUCLEOTIDE SEQUENCE [LARGE SCALE GENOMIC DNA]</scope>
    <source>
        <strain evidence="1 2">WAL 8301</strain>
    </source>
</reference>
<sequence length="94" mass="10570">MYSVSSELYLEVAARLAEAIGGGSYFSGSLTFPFGDMECRLTASVIVYRRRERLPEGDRDAIADLVPVWWEFHTVRSDGEALNDFSFSEVRALL</sequence>
<evidence type="ECO:0000313" key="1">
    <source>
        <dbReference type="EMBL" id="CBK62819.1"/>
    </source>
</evidence>
<accession>D4IIQ7</accession>
<dbReference type="AlphaFoldDB" id="D4IIQ7"/>
<proteinExistence type="predicted"/>
<protein>
    <submittedName>
        <fullName evidence="1">Uncharacterized protein</fullName>
    </submittedName>
</protein>
<evidence type="ECO:0000313" key="2">
    <source>
        <dbReference type="Proteomes" id="UP000008794"/>
    </source>
</evidence>
<organism evidence="1 2">
    <name type="scientific">Alistipes shahii WAL 8301</name>
    <dbReference type="NCBI Taxonomy" id="717959"/>
    <lineage>
        <taxon>Bacteria</taxon>
        <taxon>Pseudomonadati</taxon>
        <taxon>Bacteroidota</taxon>
        <taxon>Bacteroidia</taxon>
        <taxon>Bacteroidales</taxon>
        <taxon>Rikenellaceae</taxon>
        <taxon>Alistipes</taxon>
    </lineage>
</organism>
<gene>
    <name evidence="1" type="ORF">AL1_00960</name>
</gene>
<dbReference type="HOGENOM" id="CLU_2379870_0_0_10"/>
<dbReference type="PATRIC" id="fig|717959.3.peg.2359"/>
<dbReference type="EMBL" id="FP929032">
    <property type="protein sequence ID" value="CBK62819.1"/>
    <property type="molecule type" value="Genomic_DNA"/>
</dbReference>
<keyword evidence="2" id="KW-1185">Reference proteome</keyword>
<dbReference type="Proteomes" id="UP000008794">
    <property type="component" value="Chromosome"/>
</dbReference>
<dbReference type="STRING" id="717959.AL1_00960"/>
<name>D4IIQ7_9BACT</name>